<dbReference type="AlphaFoldDB" id="A0A845QI64"/>
<comment type="caution">
    <text evidence="2">The sequence shown here is derived from an EMBL/GenBank/DDBJ whole genome shotgun (WGS) entry which is preliminary data.</text>
</comment>
<protein>
    <recommendedName>
        <fullName evidence="1">DUF6382 domain-containing protein</fullName>
    </recommendedName>
</protein>
<evidence type="ECO:0000313" key="3">
    <source>
        <dbReference type="Proteomes" id="UP000446866"/>
    </source>
</evidence>
<gene>
    <name evidence="2" type="ORF">D0435_02080</name>
</gene>
<evidence type="ECO:0000259" key="1">
    <source>
        <dbReference type="Pfam" id="PF19909"/>
    </source>
</evidence>
<name>A0A845QI64_9FIRM</name>
<keyword evidence="3" id="KW-1185">Reference proteome</keyword>
<dbReference type="Proteomes" id="UP000446866">
    <property type="component" value="Unassembled WGS sequence"/>
</dbReference>
<proteinExistence type="predicted"/>
<organism evidence="2 3">
    <name type="scientific">Anaerotruncus colihominis</name>
    <dbReference type="NCBI Taxonomy" id="169435"/>
    <lineage>
        <taxon>Bacteria</taxon>
        <taxon>Bacillati</taxon>
        <taxon>Bacillota</taxon>
        <taxon>Clostridia</taxon>
        <taxon>Eubacteriales</taxon>
        <taxon>Oscillospiraceae</taxon>
        <taxon>Anaerotruncus</taxon>
    </lineage>
</organism>
<reference evidence="2 3" key="1">
    <citation type="submission" date="2018-08" db="EMBL/GenBank/DDBJ databases">
        <title>Murine metabolic-syndrome-specific gut microbial biobank.</title>
        <authorList>
            <person name="Liu C."/>
        </authorList>
    </citation>
    <scope>NUCLEOTIDE SEQUENCE [LARGE SCALE GENOMIC DNA]</scope>
    <source>
        <strain evidence="2 3">28</strain>
    </source>
</reference>
<accession>A0A845QI64</accession>
<dbReference type="InterPro" id="IPR045962">
    <property type="entry name" value="DUF6382"/>
</dbReference>
<evidence type="ECO:0000313" key="2">
    <source>
        <dbReference type="EMBL" id="NBH60463.1"/>
    </source>
</evidence>
<dbReference type="Pfam" id="PF19909">
    <property type="entry name" value="DUF6382"/>
    <property type="match status" value="1"/>
</dbReference>
<dbReference type="RefSeq" id="WP_160200766.1">
    <property type="nucleotide sequence ID" value="NZ_QXWK01000002.1"/>
</dbReference>
<feature type="domain" description="DUF6382" evidence="1">
    <location>
        <begin position="2"/>
        <end position="132"/>
    </location>
</feature>
<dbReference type="EMBL" id="QXWK01000002">
    <property type="protein sequence ID" value="NBH60463.1"/>
    <property type="molecule type" value="Genomic_DNA"/>
</dbReference>
<sequence length="176" mass="19808">MNSYLTAQYAKEEIPDYIVELLSLGLCDLFLPAGFVEEDGTLTCMYKTEGFRPLSSVLELSTEEIFSVAISLLHGVYQCEKHGIFSENFAVNVDCIFVDKGFDRIKMIYRKEVGAGTDFSKKLAALMRMLREKGAPSGEGYIDSAAEFLASDEYGYKAQLHHLENLRREVYLCGIQ</sequence>